<keyword evidence="4" id="KW-1185">Reference proteome</keyword>
<evidence type="ECO:0000313" key="4">
    <source>
        <dbReference type="Proteomes" id="UP000249340"/>
    </source>
</evidence>
<dbReference type="EMBL" id="CP031264">
    <property type="protein sequence ID" value="AXI78875.1"/>
    <property type="molecule type" value="Genomic_DNA"/>
</dbReference>
<feature type="region of interest" description="Disordered" evidence="1">
    <location>
        <begin position="41"/>
        <end position="69"/>
    </location>
</feature>
<dbReference type="Proteomes" id="UP000249340">
    <property type="component" value="Chromosome"/>
</dbReference>
<keyword evidence="2" id="KW-0732">Signal</keyword>
<dbReference type="KEGG" id="stri:C7M71_017095"/>
<name>A0A345SYS0_9ACTN</name>
<feature type="compositionally biased region" description="Polar residues" evidence="1">
    <location>
        <begin position="58"/>
        <end position="69"/>
    </location>
</feature>
<reference evidence="4" key="1">
    <citation type="submission" date="2018-07" db="EMBL/GenBank/DDBJ databases">
        <title>Streptacidiphilus bronchialis DSM 106435 chromosome.</title>
        <authorList>
            <person name="Batra D."/>
            <person name="Gulvik C.A."/>
        </authorList>
    </citation>
    <scope>NUCLEOTIDE SEQUENCE [LARGE SCALE GENOMIC DNA]</scope>
    <source>
        <strain evidence="4">DSM 106435</strain>
    </source>
</reference>
<evidence type="ECO:0000313" key="3">
    <source>
        <dbReference type="EMBL" id="AXI78875.1"/>
    </source>
</evidence>
<feature type="compositionally biased region" description="Pro residues" evidence="1">
    <location>
        <begin position="41"/>
        <end position="51"/>
    </location>
</feature>
<feature type="chain" id="PRO_5038449142" evidence="2">
    <location>
        <begin position="32"/>
        <end position="69"/>
    </location>
</feature>
<proteinExistence type="predicted"/>
<evidence type="ECO:0000256" key="2">
    <source>
        <dbReference type="SAM" id="SignalP"/>
    </source>
</evidence>
<evidence type="ECO:0000256" key="1">
    <source>
        <dbReference type="SAM" id="MobiDB-lite"/>
    </source>
</evidence>
<gene>
    <name evidence="3" type="ORF">C7M71_017095</name>
</gene>
<feature type="signal peptide" evidence="2">
    <location>
        <begin position="1"/>
        <end position="31"/>
    </location>
</feature>
<protein>
    <submittedName>
        <fullName evidence="3">Uncharacterized protein</fullName>
    </submittedName>
</protein>
<accession>A0A345SYS0</accession>
<organism evidence="3 4">
    <name type="scientific">Peterkaempfera bronchialis</name>
    <dbReference type="NCBI Taxonomy" id="2126346"/>
    <lineage>
        <taxon>Bacteria</taxon>
        <taxon>Bacillati</taxon>
        <taxon>Actinomycetota</taxon>
        <taxon>Actinomycetes</taxon>
        <taxon>Kitasatosporales</taxon>
        <taxon>Streptomycetaceae</taxon>
        <taxon>Peterkaempfera</taxon>
    </lineage>
</organism>
<sequence length="69" mass="6438">MIRSAPAPALAQVAYPAAAAAWPGISGTAVAPPAVAPPAVAPPAVAPPAVAPPAGASWRTTTKASSTGS</sequence>
<dbReference type="AlphaFoldDB" id="A0A345SYS0"/>